<dbReference type="GO" id="GO:0005975">
    <property type="term" value="P:carbohydrate metabolic process"/>
    <property type="evidence" value="ECO:0007669"/>
    <property type="project" value="InterPro"/>
</dbReference>
<dbReference type="CDD" id="cd00413">
    <property type="entry name" value="Glyco_hydrolase_16"/>
    <property type="match status" value="1"/>
</dbReference>
<dbReference type="PANTHER" id="PTHR38121:SF5">
    <property type="entry name" value="GH16 DOMAIN-CONTAINING PROTEIN"/>
    <property type="match status" value="1"/>
</dbReference>
<keyword evidence="3" id="KW-1185">Reference proteome</keyword>
<dbReference type="GO" id="GO:0004553">
    <property type="term" value="F:hydrolase activity, hydrolyzing O-glycosyl compounds"/>
    <property type="evidence" value="ECO:0007669"/>
    <property type="project" value="InterPro"/>
</dbReference>
<gene>
    <name evidence="2" type="ORF">FGG08_005010</name>
</gene>
<dbReference type="InterPro" id="IPR013320">
    <property type="entry name" value="ConA-like_dom_sf"/>
</dbReference>
<dbReference type="PROSITE" id="PS51762">
    <property type="entry name" value="GH16_2"/>
    <property type="match status" value="1"/>
</dbReference>
<comment type="caution">
    <text evidence="2">The sequence shown here is derived from an EMBL/GenBank/DDBJ whole genome shotgun (WGS) entry which is preliminary data.</text>
</comment>
<protein>
    <recommendedName>
        <fullName evidence="1">GH16 domain-containing protein</fullName>
    </recommendedName>
</protein>
<feature type="domain" description="GH16" evidence="1">
    <location>
        <begin position="26"/>
        <end position="266"/>
    </location>
</feature>
<dbReference type="SUPFAM" id="SSF49899">
    <property type="entry name" value="Concanavalin A-like lectins/glucanases"/>
    <property type="match status" value="1"/>
</dbReference>
<evidence type="ECO:0000313" key="3">
    <source>
        <dbReference type="Proteomes" id="UP000698800"/>
    </source>
</evidence>
<dbReference type="AlphaFoldDB" id="A0A9P8KWG6"/>
<sequence>MSDCECGYSVNATTSQHMVFTDLIETDWLHIKNASLDTDWQPQEFDVSPQNSHGPYGRAARVANVISNPLNDSHSNSGHSVLGGDPGLQLWVRAKPEGNLISTGEIDTMRNDILYGSFRASMKLTGEPGTCGAFFYYFNDTQEIDFEFLSSQFNATSSPVNLVLHSSLSLQDGNDASHSPTFKVMQLPFRPDEGFHEYRFDWTPDKVSFYADGQWLVDMIQDVPTQSGHIAVSQWSNGNELWSGGPPKSDAVMTIQYIKAYFNSSHSNRQADYARRCSNPSAAKAICVVPELSGSPTFDTYFFSENFNQTVNQTVYNDTKKNDAPHPGEGSNRSFWATLVLMAAIIALL</sequence>
<dbReference type="PANTHER" id="PTHR38121">
    <property type="entry name" value="GH16 DOMAIN-CONTAINING PROTEIN"/>
    <property type="match status" value="1"/>
</dbReference>
<accession>A0A9P8KWG6</accession>
<dbReference type="Proteomes" id="UP000698800">
    <property type="component" value="Unassembled WGS sequence"/>
</dbReference>
<dbReference type="Gene3D" id="2.60.120.200">
    <property type="match status" value="1"/>
</dbReference>
<dbReference type="EMBL" id="JAGHQL010000110">
    <property type="protein sequence ID" value="KAH0538410.1"/>
    <property type="molecule type" value="Genomic_DNA"/>
</dbReference>
<dbReference type="InterPro" id="IPR000757">
    <property type="entry name" value="Beta-glucanase-like"/>
</dbReference>
<evidence type="ECO:0000259" key="1">
    <source>
        <dbReference type="PROSITE" id="PS51762"/>
    </source>
</evidence>
<proteinExistence type="predicted"/>
<dbReference type="Pfam" id="PF00722">
    <property type="entry name" value="Glyco_hydro_16"/>
    <property type="match status" value="1"/>
</dbReference>
<reference evidence="2" key="1">
    <citation type="submission" date="2021-03" db="EMBL/GenBank/DDBJ databases">
        <title>Comparative genomics and phylogenomic investigation of the class Geoglossomycetes provide insights into ecological specialization and systematics.</title>
        <authorList>
            <person name="Melie T."/>
            <person name="Pirro S."/>
            <person name="Miller A.N."/>
            <person name="Quandt A."/>
        </authorList>
    </citation>
    <scope>NUCLEOTIDE SEQUENCE</scope>
    <source>
        <strain evidence="2">GBOQ0MN5Z8</strain>
    </source>
</reference>
<organism evidence="2 3">
    <name type="scientific">Glutinoglossum americanum</name>
    <dbReference type="NCBI Taxonomy" id="1670608"/>
    <lineage>
        <taxon>Eukaryota</taxon>
        <taxon>Fungi</taxon>
        <taxon>Dikarya</taxon>
        <taxon>Ascomycota</taxon>
        <taxon>Pezizomycotina</taxon>
        <taxon>Geoglossomycetes</taxon>
        <taxon>Geoglossales</taxon>
        <taxon>Geoglossaceae</taxon>
        <taxon>Glutinoglossum</taxon>
    </lineage>
</organism>
<evidence type="ECO:0000313" key="2">
    <source>
        <dbReference type="EMBL" id="KAH0538410.1"/>
    </source>
</evidence>
<dbReference type="OrthoDB" id="25131at2759"/>
<name>A0A9P8KWG6_9PEZI</name>